<accession>A0A602VR95</accession>
<evidence type="ECO:0000313" key="1">
    <source>
        <dbReference type="EMBL" id="ECT8059646.1"/>
    </source>
</evidence>
<comment type="caution">
    <text evidence="2">The sequence shown here is derived from an EMBL/GenBank/DDBJ whole genome shotgun (WGS) entry which is preliminary data.</text>
</comment>
<name>A0A602VR95_SALET</name>
<dbReference type="EMBL" id="AAKNZM010000008">
    <property type="protein sequence ID" value="ECT8059646.1"/>
    <property type="molecule type" value="Genomic_DNA"/>
</dbReference>
<dbReference type="AlphaFoldDB" id="A0A602VR95"/>
<reference evidence="2" key="1">
    <citation type="submission" date="2018-07" db="EMBL/GenBank/DDBJ databases">
        <authorList>
            <consortium name="PulseNet: The National Subtyping Network for Foodborne Disease Surveillance"/>
            <person name="Tarr C.L."/>
            <person name="Trees E."/>
            <person name="Katz L.S."/>
            <person name="Carleton-Romer H.A."/>
            <person name="Stroika S."/>
            <person name="Kucerova Z."/>
            <person name="Roache K.F."/>
            <person name="Sabol A.L."/>
            <person name="Besser J."/>
            <person name="Gerner-Smidt P."/>
        </authorList>
    </citation>
    <scope>NUCLEOTIDE SEQUENCE</scope>
    <source>
        <strain evidence="2">2014AM-2563</strain>
    </source>
</reference>
<organism evidence="2">
    <name type="scientific">Salmonella enterica subsp. enterica serovar Kiambu</name>
    <dbReference type="NCBI Taxonomy" id="682797"/>
    <lineage>
        <taxon>Bacteria</taxon>
        <taxon>Pseudomonadati</taxon>
        <taxon>Pseudomonadota</taxon>
        <taxon>Gammaproteobacteria</taxon>
        <taxon>Enterobacterales</taxon>
        <taxon>Enterobacteriaceae</taxon>
        <taxon>Salmonella</taxon>
    </lineage>
</organism>
<dbReference type="EMBL" id="AAKNZM010000022">
    <property type="protein sequence ID" value="ECT8060604.1"/>
    <property type="molecule type" value="Genomic_DNA"/>
</dbReference>
<protein>
    <submittedName>
        <fullName evidence="2">Uncharacterized protein</fullName>
    </submittedName>
</protein>
<proteinExistence type="predicted"/>
<sequence length="256" mass="29223">MSSDATKMVEAFVKGPLSYDRFGPELISNQKCVLNINGHEMSIDEAVKMSDIEKSLLDEIYHLIDAMTKAEVNFSKGKKNLFRRMFDHLTGSEILRKAQLDIYNKVVMKLCERIPDHFKMLTAHAEITKGLEAIYAQDIHQLEVFIDVVESYLKNKNECDYSVTSNEYMAINRLRIRVNNFQGVLVGLKLSQVQAQMSYETAVDVKDSLRDIKDNLLPMWEGQAKNINASGVCSGIDEVAHEKFKKLVNKLNKNIR</sequence>
<gene>
    <name evidence="1" type="ORF">BSD54_19330</name>
    <name evidence="2" type="ORF">BSD54_24380</name>
</gene>
<evidence type="ECO:0000313" key="2">
    <source>
        <dbReference type="EMBL" id="ECT8060604.1"/>
    </source>
</evidence>